<evidence type="ECO:0000313" key="2">
    <source>
        <dbReference type="Proteomes" id="UP001305647"/>
    </source>
</evidence>
<comment type="caution">
    <text evidence="1">The sequence shown here is derived from an EMBL/GenBank/DDBJ whole genome shotgun (WGS) entry which is preliminary data.</text>
</comment>
<protein>
    <submittedName>
        <fullName evidence="1">Uncharacterized protein</fullName>
    </submittedName>
</protein>
<organism evidence="1 2">
    <name type="scientific">Parathielavia hyrcaniae</name>
    <dbReference type="NCBI Taxonomy" id="113614"/>
    <lineage>
        <taxon>Eukaryota</taxon>
        <taxon>Fungi</taxon>
        <taxon>Dikarya</taxon>
        <taxon>Ascomycota</taxon>
        <taxon>Pezizomycotina</taxon>
        <taxon>Sordariomycetes</taxon>
        <taxon>Sordariomycetidae</taxon>
        <taxon>Sordariales</taxon>
        <taxon>Chaetomiaceae</taxon>
        <taxon>Parathielavia</taxon>
    </lineage>
</organism>
<dbReference type="AlphaFoldDB" id="A0AAN6SXG3"/>
<feature type="non-terminal residue" evidence="1">
    <location>
        <position position="83"/>
    </location>
</feature>
<reference evidence="1" key="1">
    <citation type="journal article" date="2023" name="Mol. Phylogenet. Evol.">
        <title>Genome-scale phylogeny and comparative genomics of the fungal order Sordariales.</title>
        <authorList>
            <person name="Hensen N."/>
            <person name="Bonometti L."/>
            <person name="Westerberg I."/>
            <person name="Brannstrom I.O."/>
            <person name="Guillou S."/>
            <person name="Cros-Aarteil S."/>
            <person name="Calhoun S."/>
            <person name="Haridas S."/>
            <person name="Kuo A."/>
            <person name="Mondo S."/>
            <person name="Pangilinan J."/>
            <person name="Riley R."/>
            <person name="LaButti K."/>
            <person name="Andreopoulos B."/>
            <person name="Lipzen A."/>
            <person name="Chen C."/>
            <person name="Yan M."/>
            <person name="Daum C."/>
            <person name="Ng V."/>
            <person name="Clum A."/>
            <person name="Steindorff A."/>
            <person name="Ohm R.A."/>
            <person name="Martin F."/>
            <person name="Silar P."/>
            <person name="Natvig D.O."/>
            <person name="Lalanne C."/>
            <person name="Gautier V."/>
            <person name="Ament-Velasquez S.L."/>
            <person name="Kruys A."/>
            <person name="Hutchinson M.I."/>
            <person name="Powell A.J."/>
            <person name="Barry K."/>
            <person name="Miller A.N."/>
            <person name="Grigoriev I.V."/>
            <person name="Debuchy R."/>
            <person name="Gladieux P."/>
            <person name="Hiltunen Thoren M."/>
            <person name="Johannesson H."/>
        </authorList>
    </citation>
    <scope>NUCLEOTIDE SEQUENCE</scope>
    <source>
        <strain evidence="1">CBS 757.83</strain>
    </source>
</reference>
<evidence type="ECO:0000313" key="1">
    <source>
        <dbReference type="EMBL" id="KAK4096596.1"/>
    </source>
</evidence>
<accession>A0AAN6SXG3</accession>
<gene>
    <name evidence="1" type="ORF">N658DRAFT_394454</name>
</gene>
<feature type="non-terminal residue" evidence="1">
    <location>
        <position position="1"/>
    </location>
</feature>
<sequence>TEDLDEWLVSMRAKMRIDGAALGDEYACFHYVYSRLAPGPKRTMLPYVKRAQEANTCAADAFVAHVQSTFEDPNKIKKAGQRL</sequence>
<keyword evidence="2" id="KW-1185">Reference proteome</keyword>
<reference evidence="1" key="2">
    <citation type="submission" date="2023-05" db="EMBL/GenBank/DDBJ databases">
        <authorList>
            <consortium name="Lawrence Berkeley National Laboratory"/>
            <person name="Steindorff A."/>
            <person name="Hensen N."/>
            <person name="Bonometti L."/>
            <person name="Westerberg I."/>
            <person name="Brannstrom I.O."/>
            <person name="Guillou S."/>
            <person name="Cros-Aarteil S."/>
            <person name="Calhoun S."/>
            <person name="Haridas S."/>
            <person name="Kuo A."/>
            <person name="Mondo S."/>
            <person name="Pangilinan J."/>
            <person name="Riley R."/>
            <person name="Labutti K."/>
            <person name="Andreopoulos B."/>
            <person name="Lipzen A."/>
            <person name="Chen C."/>
            <person name="Yanf M."/>
            <person name="Daum C."/>
            <person name="Ng V."/>
            <person name="Clum A."/>
            <person name="Ohm R."/>
            <person name="Martin F."/>
            <person name="Silar P."/>
            <person name="Natvig D."/>
            <person name="Lalanne C."/>
            <person name="Gautier V."/>
            <person name="Ament-Velasquez S.L."/>
            <person name="Kruys A."/>
            <person name="Hutchinson M.I."/>
            <person name="Powell A.J."/>
            <person name="Barry K."/>
            <person name="Miller A.N."/>
            <person name="Grigoriev I.V."/>
            <person name="Debuchy R."/>
            <person name="Gladieux P."/>
            <person name="Thoren M.H."/>
            <person name="Johannesson H."/>
        </authorList>
    </citation>
    <scope>NUCLEOTIDE SEQUENCE</scope>
    <source>
        <strain evidence="1">CBS 757.83</strain>
    </source>
</reference>
<proteinExistence type="predicted"/>
<name>A0AAN6SXG3_9PEZI</name>
<dbReference type="Proteomes" id="UP001305647">
    <property type="component" value="Unassembled WGS sequence"/>
</dbReference>
<dbReference type="EMBL" id="MU863706">
    <property type="protein sequence ID" value="KAK4096596.1"/>
    <property type="molecule type" value="Genomic_DNA"/>
</dbReference>